<name>A0A061DP43_THECC</name>
<protein>
    <submittedName>
        <fullName evidence="2">Uncharacterized protein</fullName>
    </submittedName>
</protein>
<feature type="chain" id="PRO_5001600519" evidence="1">
    <location>
        <begin position="22"/>
        <end position="55"/>
    </location>
</feature>
<keyword evidence="3" id="KW-1185">Reference proteome</keyword>
<dbReference type="InParanoid" id="A0A061DP43"/>
<proteinExistence type="predicted"/>
<evidence type="ECO:0000313" key="3">
    <source>
        <dbReference type="Proteomes" id="UP000026915"/>
    </source>
</evidence>
<reference evidence="2 3" key="1">
    <citation type="journal article" date="2013" name="Genome Biol.">
        <title>The genome sequence of the most widely cultivated cacao type and its use to identify candidate genes regulating pod color.</title>
        <authorList>
            <person name="Motamayor J.C."/>
            <person name="Mockaitis K."/>
            <person name="Schmutz J."/>
            <person name="Haiminen N."/>
            <person name="Iii D.L."/>
            <person name="Cornejo O."/>
            <person name="Findley S.D."/>
            <person name="Zheng P."/>
            <person name="Utro F."/>
            <person name="Royaert S."/>
            <person name="Saski C."/>
            <person name="Jenkins J."/>
            <person name="Podicheti R."/>
            <person name="Zhao M."/>
            <person name="Scheffler B.E."/>
            <person name="Stack J.C."/>
            <person name="Feltus F.A."/>
            <person name="Mustiga G.M."/>
            <person name="Amores F."/>
            <person name="Phillips W."/>
            <person name="Marelli J.P."/>
            <person name="May G.D."/>
            <person name="Shapiro H."/>
            <person name="Ma J."/>
            <person name="Bustamante C.D."/>
            <person name="Schnell R.J."/>
            <person name="Main D."/>
            <person name="Gilbert D."/>
            <person name="Parida L."/>
            <person name="Kuhn D.N."/>
        </authorList>
    </citation>
    <scope>NUCLEOTIDE SEQUENCE [LARGE SCALE GENOMIC DNA]</scope>
    <source>
        <strain evidence="3">cv. Matina 1-6</strain>
    </source>
</reference>
<dbReference type="Gramene" id="EOX93866">
    <property type="protein sequence ID" value="EOX93866"/>
    <property type="gene ID" value="TCM_002848"/>
</dbReference>
<evidence type="ECO:0000256" key="1">
    <source>
        <dbReference type="SAM" id="SignalP"/>
    </source>
</evidence>
<gene>
    <name evidence="2" type="ORF">TCM_002848</name>
</gene>
<dbReference type="EMBL" id="CM001879">
    <property type="protein sequence ID" value="EOX93866.1"/>
    <property type="molecule type" value="Genomic_DNA"/>
</dbReference>
<keyword evidence="1" id="KW-0732">Signal</keyword>
<organism evidence="2 3">
    <name type="scientific">Theobroma cacao</name>
    <name type="common">Cacao</name>
    <name type="synonym">Cocoa</name>
    <dbReference type="NCBI Taxonomy" id="3641"/>
    <lineage>
        <taxon>Eukaryota</taxon>
        <taxon>Viridiplantae</taxon>
        <taxon>Streptophyta</taxon>
        <taxon>Embryophyta</taxon>
        <taxon>Tracheophyta</taxon>
        <taxon>Spermatophyta</taxon>
        <taxon>Magnoliopsida</taxon>
        <taxon>eudicotyledons</taxon>
        <taxon>Gunneridae</taxon>
        <taxon>Pentapetalae</taxon>
        <taxon>rosids</taxon>
        <taxon>malvids</taxon>
        <taxon>Malvales</taxon>
        <taxon>Malvaceae</taxon>
        <taxon>Byttnerioideae</taxon>
        <taxon>Theobroma</taxon>
    </lineage>
</organism>
<feature type="signal peptide" evidence="1">
    <location>
        <begin position="1"/>
        <end position="21"/>
    </location>
</feature>
<sequence length="55" mass="6318">MFCKSLLSVSCLLLFVSTRRAIDESCEQLFQGRSFWPTIDAYIEVITLCLNFPVL</sequence>
<accession>A0A061DP43</accession>
<dbReference type="HOGENOM" id="CLU_3036264_0_0_1"/>
<dbReference type="Proteomes" id="UP000026915">
    <property type="component" value="Chromosome 1"/>
</dbReference>
<dbReference type="AlphaFoldDB" id="A0A061DP43"/>
<evidence type="ECO:0000313" key="2">
    <source>
        <dbReference type="EMBL" id="EOX93866.1"/>
    </source>
</evidence>